<gene>
    <name evidence="1" type="ORF">EPI10_027829</name>
</gene>
<comment type="caution">
    <text evidence="1">The sequence shown here is derived from an EMBL/GenBank/DDBJ whole genome shotgun (WGS) entry which is preliminary data.</text>
</comment>
<protein>
    <submittedName>
        <fullName evidence="1">Reverse transcriptase</fullName>
    </submittedName>
</protein>
<dbReference type="InterPro" id="IPR043502">
    <property type="entry name" value="DNA/RNA_pol_sf"/>
</dbReference>
<dbReference type="InterPro" id="IPR053134">
    <property type="entry name" value="RNA-dir_DNA_polymerase"/>
</dbReference>
<dbReference type="AlphaFoldDB" id="A0A5B6UXF4"/>
<accession>A0A5B6UXF4</accession>
<name>A0A5B6UXF4_9ROSI</name>
<organism evidence="1 2">
    <name type="scientific">Gossypium australe</name>
    <dbReference type="NCBI Taxonomy" id="47621"/>
    <lineage>
        <taxon>Eukaryota</taxon>
        <taxon>Viridiplantae</taxon>
        <taxon>Streptophyta</taxon>
        <taxon>Embryophyta</taxon>
        <taxon>Tracheophyta</taxon>
        <taxon>Spermatophyta</taxon>
        <taxon>Magnoliopsida</taxon>
        <taxon>eudicotyledons</taxon>
        <taxon>Gunneridae</taxon>
        <taxon>Pentapetalae</taxon>
        <taxon>rosids</taxon>
        <taxon>malvids</taxon>
        <taxon>Malvales</taxon>
        <taxon>Malvaceae</taxon>
        <taxon>Malvoideae</taxon>
        <taxon>Gossypium</taxon>
    </lineage>
</organism>
<dbReference type="PANTHER" id="PTHR24559:SF450">
    <property type="entry name" value="RNA-DIRECTED DNA POLYMERASE HOMOLOG"/>
    <property type="match status" value="1"/>
</dbReference>
<dbReference type="PANTHER" id="PTHR24559">
    <property type="entry name" value="TRANSPOSON TY3-I GAG-POL POLYPROTEIN"/>
    <property type="match status" value="1"/>
</dbReference>
<dbReference type="OrthoDB" id="1001400at2759"/>
<keyword evidence="1" id="KW-0695">RNA-directed DNA polymerase</keyword>
<keyword evidence="2" id="KW-1185">Reference proteome</keyword>
<evidence type="ECO:0000313" key="1">
    <source>
        <dbReference type="EMBL" id="KAA3461244.1"/>
    </source>
</evidence>
<keyword evidence="1" id="KW-0548">Nucleotidyltransferase</keyword>
<dbReference type="Proteomes" id="UP000325315">
    <property type="component" value="Unassembled WGS sequence"/>
</dbReference>
<dbReference type="SUPFAM" id="SSF56672">
    <property type="entry name" value="DNA/RNA polymerases"/>
    <property type="match status" value="1"/>
</dbReference>
<reference evidence="2" key="1">
    <citation type="journal article" date="2019" name="Plant Biotechnol. J.">
        <title>Genome sequencing of the Australian wild diploid species Gossypium australe highlights disease resistance and delayed gland morphogenesis.</title>
        <authorList>
            <person name="Cai Y."/>
            <person name="Cai X."/>
            <person name="Wang Q."/>
            <person name="Wang P."/>
            <person name="Zhang Y."/>
            <person name="Cai C."/>
            <person name="Xu Y."/>
            <person name="Wang K."/>
            <person name="Zhou Z."/>
            <person name="Wang C."/>
            <person name="Geng S."/>
            <person name="Li B."/>
            <person name="Dong Q."/>
            <person name="Hou Y."/>
            <person name="Wang H."/>
            <person name="Ai P."/>
            <person name="Liu Z."/>
            <person name="Yi F."/>
            <person name="Sun M."/>
            <person name="An G."/>
            <person name="Cheng J."/>
            <person name="Zhang Y."/>
            <person name="Shi Q."/>
            <person name="Xie Y."/>
            <person name="Shi X."/>
            <person name="Chang Y."/>
            <person name="Huang F."/>
            <person name="Chen Y."/>
            <person name="Hong S."/>
            <person name="Mi L."/>
            <person name="Sun Q."/>
            <person name="Zhang L."/>
            <person name="Zhou B."/>
            <person name="Peng R."/>
            <person name="Zhang X."/>
            <person name="Liu F."/>
        </authorList>
    </citation>
    <scope>NUCLEOTIDE SEQUENCE [LARGE SCALE GENOMIC DNA]</scope>
    <source>
        <strain evidence="2">cv. PA1801</strain>
    </source>
</reference>
<proteinExistence type="predicted"/>
<keyword evidence="1" id="KW-0808">Transferase</keyword>
<dbReference type="GO" id="GO:0003964">
    <property type="term" value="F:RNA-directed DNA polymerase activity"/>
    <property type="evidence" value="ECO:0007669"/>
    <property type="project" value="UniProtKB-KW"/>
</dbReference>
<dbReference type="InterPro" id="IPR043128">
    <property type="entry name" value="Rev_trsase/Diguanyl_cyclase"/>
</dbReference>
<dbReference type="Gene3D" id="3.10.10.10">
    <property type="entry name" value="HIV Type 1 Reverse Transcriptase, subunit A, domain 1"/>
    <property type="match status" value="2"/>
</dbReference>
<sequence>MSQGQATKCLSIIHGEMDPCTLFITSVDQLNLSVAPTRDTPKELQMLLDEFGSIFQEVVGLPPPRLQDHRIPLVDEKVVVKVRPYGYLMVQKSELERLVREILQAGIIMDSYSPFASLVLTVRNRFPIPIIEELLDELGQAKIFSKLDLMFEANIPKTTFKTHEGHYKFLVMRFGLTNALSTFQALINSILSTC</sequence>
<dbReference type="EMBL" id="SMMG02000009">
    <property type="protein sequence ID" value="KAA3461244.1"/>
    <property type="molecule type" value="Genomic_DNA"/>
</dbReference>
<dbReference type="Gene3D" id="3.30.70.270">
    <property type="match status" value="1"/>
</dbReference>
<dbReference type="CDD" id="cd01647">
    <property type="entry name" value="RT_LTR"/>
    <property type="match status" value="1"/>
</dbReference>
<evidence type="ECO:0000313" key="2">
    <source>
        <dbReference type="Proteomes" id="UP000325315"/>
    </source>
</evidence>